<keyword evidence="1" id="KW-1133">Transmembrane helix</keyword>
<keyword evidence="1" id="KW-0812">Transmembrane</keyword>
<dbReference type="RefSeq" id="WP_138326169.1">
    <property type="nucleotide sequence ID" value="NZ_VCDI01000003.1"/>
</dbReference>
<organism evidence="2 3">
    <name type="scientific">Lichenicoccus roseus</name>
    <dbReference type="NCBI Taxonomy" id="2683649"/>
    <lineage>
        <taxon>Bacteria</taxon>
        <taxon>Pseudomonadati</taxon>
        <taxon>Pseudomonadota</taxon>
        <taxon>Alphaproteobacteria</taxon>
        <taxon>Acetobacterales</taxon>
        <taxon>Acetobacteraceae</taxon>
        <taxon>Lichenicoccus</taxon>
    </lineage>
</organism>
<proteinExistence type="predicted"/>
<evidence type="ECO:0000313" key="3">
    <source>
        <dbReference type="Proteomes" id="UP000305654"/>
    </source>
</evidence>
<reference evidence="2 3" key="1">
    <citation type="submission" date="2019-05" db="EMBL/GenBank/DDBJ databases">
        <authorList>
            <person name="Pankratov T."/>
            <person name="Grouzdev D."/>
        </authorList>
    </citation>
    <scope>NUCLEOTIDE SEQUENCE [LARGE SCALE GENOMIC DNA]</scope>
    <source>
        <strain evidence="2 3">KEBCLARHB70R</strain>
    </source>
</reference>
<dbReference type="InterPro" id="IPR007047">
    <property type="entry name" value="Flp_Fap"/>
</dbReference>
<name>A0A5R9JEI1_9PROT</name>
<gene>
    <name evidence="2" type="ORF">FE263_11795</name>
</gene>
<evidence type="ECO:0000313" key="2">
    <source>
        <dbReference type="EMBL" id="TLU72708.1"/>
    </source>
</evidence>
<dbReference type="EMBL" id="VCDI01000003">
    <property type="protein sequence ID" value="TLU72708.1"/>
    <property type="molecule type" value="Genomic_DNA"/>
</dbReference>
<keyword evidence="1" id="KW-0472">Membrane</keyword>
<feature type="transmembrane region" description="Helical" evidence="1">
    <location>
        <begin position="20"/>
        <end position="41"/>
    </location>
</feature>
<evidence type="ECO:0000256" key="1">
    <source>
        <dbReference type="SAM" id="Phobius"/>
    </source>
</evidence>
<accession>A0A5R9JEI1</accession>
<dbReference type="AlphaFoldDB" id="A0A5R9JEI1"/>
<dbReference type="Pfam" id="PF04964">
    <property type="entry name" value="Flp_Fap"/>
    <property type="match status" value="1"/>
</dbReference>
<keyword evidence="3" id="KW-1185">Reference proteome</keyword>
<protein>
    <submittedName>
        <fullName evidence="2">Flp family type IVb pilin</fullName>
    </submittedName>
</protein>
<comment type="caution">
    <text evidence="2">The sequence shown here is derived from an EMBL/GenBank/DDBJ whole genome shotgun (WGS) entry which is preliminary data.</text>
</comment>
<dbReference type="Proteomes" id="UP000305654">
    <property type="component" value="Unassembled WGS sequence"/>
</dbReference>
<sequence length="56" mass="5785">MLNLLRACIGLGVDRRGVTALEYAIIAGVLATVLVTAFTTLGSKMDAAFVAIGAKF</sequence>